<keyword evidence="2 10" id="KW-0444">Lipid biosynthesis</keyword>
<dbReference type="SUPFAM" id="SSF52096">
    <property type="entry name" value="ClpP/crotonase"/>
    <property type="match status" value="1"/>
</dbReference>
<dbReference type="GO" id="GO:0005524">
    <property type="term" value="F:ATP binding"/>
    <property type="evidence" value="ECO:0007669"/>
    <property type="project" value="UniProtKB-KW"/>
</dbReference>
<dbReference type="Proteomes" id="UP000292958">
    <property type="component" value="Unassembled WGS sequence"/>
</dbReference>
<dbReference type="PANTHER" id="PTHR42853">
    <property type="entry name" value="ACETYL-COENZYME A CARBOXYLASE CARBOXYL TRANSFERASE SUBUNIT ALPHA"/>
    <property type="match status" value="1"/>
</dbReference>
<evidence type="ECO:0000256" key="10">
    <source>
        <dbReference type="HAMAP-Rule" id="MF_00823"/>
    </source>
</evidence>
<keyword evidence="8 10" id="KW-0275">Fatty acid biosynthesis</keyword>
<dbReference type="InterPro" id="IPR029045">
    <property type="entry name" value="ClpP/crotonase-like_dom_sf"/>
</dbReference>
<dbReference type="GO" id="GO:0016743">
    <property type="term" value="F:carboxyl- or carbamoyltransferase activity"/>
    <property type="evidence" value="ECO:0007669"/>
    <property type="project" value="UniProtKB-UniRule"/>
</dbReference>
<keyword evidence="13" id="KW-1185">Reference proteome</keyword>
<gene>
    <name evidence="10" type="primary">accA</name>
    <name evidence="12" type="ORF">BDD14_0570</name>
</gene>
<dbReference type="NCBIfam" id="TIGR00513">
    <property type="entry name" value="accA"/>
    <property type="match status" value="1"/>
</dbReference>
<evidence type="ECO:0000313" key="12">
    <source>
        <dbReference type="EMBL" id="RZU39219.1"/>
    </source>
</evidence>
<accession>A0A4Q7YQX6</accession>
<keyword evidence="7 10" id="KW-0443">Lipid metabolism</keyword>
<keyword evidence="3 10" id="KW-0808">Transferase</keyword>
<evidence type="ECO:0000256" key="5">
    <source>
        <dbReference type="ARBA" id="ARBA00022832"/>
    </source>
</evidence>
<evidence type="ECO:0000256" key="7">
    <source>
        <dbReference type="ARBA" id="ARBA00023098"/>
    </source>
</evidence>
<dbReference type="UniPathway" id="UPA00655">
    <property type="reaction ID" value="UER00711"/>
</dbReference>
<proteinExistence type="inferred from homology"/>
<comment type="function">
    <text evidence="10">Component of the acetyl coenzyme A carboxylase (ACC) complex. First, biotin carboxylase catalyzes the carboxylation of biotin on its carrier protein (BCCP) and then the CO(2) group is transferred by the carboxyltransferase to acetyl-CoA to form malonyl-CoA.</text>
</comment>
<dbReference type="GO" id="GO:2001295">
    <property type="term" value="P:malonyl-CoA biosynthetic process"/>
    <property type="evidence" value="ECO:0007669"/>
    <property type="project" value="UniProtKB-UniRule"/>
</dbReference>
<keyword evidence="10" id="KW-0963">Cytoplasm</keyword>
<feature type="domain" description="CoA carboxyltransferase C-terminal" evidence="11">
    <location>
        <begin position="11"/>
        <end position="258"/>
    </location>
</feature>
<dbReference type="InterPro" id="IPR011763">
    <property type="entry name" value="COA_CT_C"/>
</dbReference>
<comment type="similarity">
    <text evidence="10">Belongs to the AccA family.</text>
</comment>
<sequence length="297" mass="32422">MAEKEASRIMHGNSAVPPVPEAWIRTELARNPQRPYPMDFIQAIFTDFTEIHGDRSFGDDQAMSAGMAWFHGEPVMVIGNLKGRTLKERVARKFGSPDPEGYRKALRAMKIAEKFSRPVFTFIDLAGAYPGIGAEERGQGEAIARNLLEMSRLRVPTIATITGEGGSGGALALAVADRVLMLENAIYSVISPEACASIMWKDANRKQQAAAALKYGAVDAQRLGCVDEVLAEPEGGSQNDPAAAFAAVNERLRFHLDSLRGLSLDQLLEQRYRKFRNIAQFYTSESAEVDAVASTTA</sequence>
<comment type="subunit">
    <text evidence="10">Acetyl-CoA carboxylase is a heterohexamer composed of biotin carboxyl carrier protein (AccB), biotin carboxylase (AccC) and two subunits each of ACCase subunit alpha (AccA) and ACCase subunit beta (AccD).</text>
</comment>
<dbReference type="RefSeq" id="WP_242617688.1">
    <property type="nucleotide sequence ID" value="NZ_SHKW01000001.1"/>
</dbReference>
<evidence type="ECO:0000256" key="4">
    <source>
        <dbReference type="ARBA" id="ARBA00022741"/>
    </source>
</evidence>
<keyword evidence="4 10" id="KW-0547">Nucleotide-binding</keyword>
<evidence type="ECO:0000256" key="6">
    <source>
        <dbReference type="ARBA" id="ARBA00022840"/>
    </source>
</evidence>
<evidence type="ECO:0000256" key="3">
    <source>
        <dbReference type="ARBA" id="ARBA00022679"/>
    </source>
</evidence>
<organism evidence="12 13">
    <name type="scientific">Edaphobacter modestus</name>
    <dbReference type="NCBI Taxonomy" id="388466"/>
    <lineage>
        <taxon>Bacteria</taxon>
        <taxon>Pseudomonadati</taxon>
        <taxon>Acidobacteriota</taxon>
        <taxon>Terriglobia</taxon>
        <taxon>Terriglobales</taxon>
        <taxon>Acidobacteriaceae</taxon>
        <taxon>Edaphobacter</taxon>
    </lineage>
</organism>
<evidence type="ECO:0000256" key="9">
    <source>
        <dbReference type="ARBA" id="ARBA00049152"/>
    </source>
</evidence>
<dbReference type="AlphaFoldDB" id="A0A4Q7YQX6"/>
<dbReference type="Gene3D" id="3.90.226.10">
    <property type="entry name" value="2-enoyl-CoA Hydratase, Chain A, domain 1"/>
    <property type="match status" value="1"/>
</dbReference>
<dbReference type="NCBIfam" id="NF004344">
    <property type="entry name" value="PRK05724.1"/>
    <property type="match status" value="1"/>
</dbReference>
<dbReference type="EMBL" id="SHKW01000001">
    <property type="protein sequence ID" value="RZU39219.1"/>
    <property type="molecule type" value="Genomic_DNA"/>
</dbReference>
<comment type="caution">
    <text evidence="12">The sequence shown here is derived from an EMBL/GenBank/DDBJ whole genome shotgun (WGS) entry which is preliminary data.</text>
</comment>
<dbReference type="GO" id="GO:0003989">
    <property type="term" value="F:acetyl-CoA carboxylase activity"/>
    <property type="evidence" value="ECO:0007669"/>
    <property type="project" value="InterPro"/>
</dbReference>
<dbReference type="Pfam" id="PF03255">
    <property type="entry name" value="ACCA"/>
    <property type="match status" value="1"/>
</dbReference>
<evidence type="ECO:0000256" key="2">
    <source>
        <dbReference type="ARBA" id="ARBA00022516"/>
    </source>
</evidence>
<dbReference type="PROSITE" id="PS50989">
    <property type="entry name" value="COA_CT_CTER"/>
    <property type="match status" value="1"/>
</dbReference>
<comment type="pathway">
    <text evidence="1 10">Lipid metabolism; malonyl-CoA biosynthesis; malonyl-CoA from acetyl-CoA: step 1/1.</text>
</comment>
<dbReference type="EC" id="2.1.3.15" evidence="10"/>
<keyword evidence="6 10" id="KW-0067">ATP-binding</keyword>
<dbReference type="NCBIfam" id="NF041504">
    <property type="entry name" value="AccA_sub"/>
    <property type="match status" value="1"/>
</dbReference>
<dbReference type="PANTHER" id="PTHR42853:SF3">
    <property type="entry name" value="ACETYL-COENZYME A CARBOXYLASE CARBOXYL TRANSFERASE SUBUNIT ALPHA, CHLOROPLASTIC"/>
    <property type="match status" value="1"/>
</dbReference>
<evidence type="ECO:0000313" key="13">
    <source>
        <dbReference type="Proteomes" id="UP000292958"/>
    </source>
</evidence>
<dbReference type="GO" id="GO:0009317">
    <property type="term" value="C:acetyl-CoA carboxylase complex"/>
    <property type="evidence" value="ECO:0007669"/>
    <property type="project" value="InterPro"/>
</dbReference>
<dbReference type="PRINTS" id="PR01069">
    <property type="entry name" value="ACCCTRFRASEA"/>
</dbReference>
<keyword evidence="5 10" id="KW-0276">Fatty acid metabolism</keyword>
<dbReference type="InterPro" id="IPR001095">
    <property type="entry name" value="Acetyl_CoA_COase_a_su"/>
</dbReference>
<protein>
    <recommendedName>
        <fullName evidence="10">Acetyl-coenzyme A carboxylase carboxyl transferase subunit alpha</fullName>
        <shortName evidence="10">ACCase subunit alpha</shortName>
        <shortName evidence="10">Acetyl-CoA carboxylase carboxyltransferase subunit alpha</shortName>
        <ecNumber evidence="10">2.1.3.15</ecNumber>
    </recommendedName>
</protein>
<dbReference type="GO" id="GO:0006633">
    <property type="term" value="P:fatty acid biosynthetic process"/>
    <property type="evidence" value="ECO:0007669"/>
    <property type="project" value="UniProtKB-KW"/>
</dbReference>
<dbReference type="HAMAP" id="MF_00823">
    <property type="entry name" value="AcetylCoA_CT_alpha"/>
    <property type="match status" value="1"/>
</dbReference>
<evidence type="ECO:0000259" key="11">
    <source>
        <dbReference type="PROSITE" id="PS50989"/>
    </source>
</evidence>
<comment type="subcellular location">
    <subcellularLocation>
        <location evidence="10">Cytoplasm</location>
    </subcellularLocation>
</comment>
<evidence type="ECO:0000256" key="1">
    <source>
        <dbReference type="ARBA" id="ARBA00004956"/>
    </source>
</evidence>
<evidence type="ECO:0000256" key="8">
    <source>
        <dbReference type="ARBA" id="ARBA00023160"/>
    </source>
</evidence>
<name>A0A4Q7YQX6_9BACT</name>
<reference evidence="12 13" key="1">
    <citation type="submission" date="2019-02" db="EMBL/GenBank/DDBJ databases">
        <title>Genomic Encyclopedia of Archaeal and Bacterial Type Strains, Phase II (KMG-II): from individual species to whole genera.</title>
        <authorList>
            <person name="Goeker M."/>
        </authorList>
    </citation>
    <scope>NUCLEOTIDE SEQUENCE [LARGE SCALE GENOMIC DNA]</scope>
    <source>
        <strain evidence="12 13">DSM 18101</strain>
    </source>
</reference>
<comment type="catalytic activity">
    <reaction evidence="9 10">
        <text>N(6)-carboxybiotinyl-L-lysyl-[protein] + acetyl-CoA = N(6)-biotinyl-L-lysyl-[protein] + malonyl-CoA</text>
        <dbReference type="Rhea" id="RHEA:54728"/>
        <dbReference type="Rhea" id="RHEA-COMP:10505"/>
        <dbReference type="Rhea" id="RHEA-COMP:10506"/>
        <dbReference type="ChEBI" id="CHEBI:57288"/>
        <dbReference type="ChEBI" id="CHEBI:57384"/>
        <dbReference type="ChEBI" id="CHEBI:83144"/>
        <dbReference type="ChEBI" id="CHEBI:83145"/>
        <dbReference type="EC" id="2.1.3.15"/>
    </reaction>
</comment>